<protein>
    <submittedName>
        <fullName evidence="1">Phage portal protein</fullName>
    </submittedName>
</protein>
<dbReference type="KEGG" id="pdh:B9T62_14900"/>
<dbReference type="OrthoDB" id="89089at2"/>
<reference evidence="1 2" key="1">
    <citation type="submission" date="2017-06" db="EMBL/GenBank/DDBJ databases">
        <title>Complete genome sequence of Paenibacillus donghaensis KCTC 13049T isolated from East Sea sediment, South Korea.</title>
        <authorList>
            <person name="Jung B.K."/>
            <person name="Hong S.-J."/>
            <person name="Shin J.-H."/>
        </authorList>
    </citation>
    <scope>NUCLEOTIDE SEQUENCE [LARGE SCALE GENOMIC DNA]</scope>
    <source>
        <strain evidence="1 2">KCTC 13049</strain>
    </source>
</reference>
<dbReference type="Proteomes" id="UP000249890">
    <property type="component" value="Chromosome"/>
</dbReference>
<evidence type="ECO:0000313" key="2">
    <source>
        <dbReference type="Proteomes" id="UP000249890"/>
    </source>
</evidence>
<organism evidence="1 2">
    <name type="scientific">Paenibacillus donghaensis</name>
    <dbReference type="NCBI Taxonomy" id="414771"/>
    <lineage>
        <taxon>Bacteria</taxon>
        <taxon>Bacillati</taxon>
        <taxon>Bacillota</taxon>
        <taxon>Bacilli</taxon>
        <taxon>Bacillales</taxon>
        <taxon>Paenibacillaceae</taxon>
        <taxon>Paenibacillus</taxon>
    </lineage>
</organism>
<name>A0A2Z2KJZ6_9BACL</name>
<evidence type="ECO:0000313" key="1">
    <source>
        <dbReference type="EMBL" id="ASA26337.1"/>
    </source>
</evidence>
<accession>A0A2Z2KJZ6</accession>
<dbReference type="EMBL" id="CP021780">
    <property type="protein sequence ID" value="ASA26337.1"/>
    <property type="molecule type" value="Genomic_DNA"/>
</dbReference>
<sequence length="114" mass="13327">MIDYRNRRAVLTEDGHPKKTSTYEEYLIQTALKILNTERFRYVLYGEEVGVERSEWSAWEDVEIKRDMEEALTSHMEIVRAEVRSMEREGQEMQLSILITGLAGQAELEETISV</sequence>
<gene>
    <name evidence="1" type="ORF">B9T62_14900</name>
</gene>
<proteinExistence type="predicted"/>
<keyword evidence="2" id="KW-1185">Reference proteome</keyword>
<dbReference type="AlphaFoldDB" id="A0A2Z2KJZ6"/>